<gene>
    <name evidence="2" type="ORF">WJX73_008062</name>
</gene>
<name>A0AAW1PEI1_9CHLO</name>
<comment type="caution">
    <text evidence="2">The sequence shown here is derived from an EMBL/GenBank/DDBJ whole genome shotgun (WGS) entry which is preliminary data.</text>
</comment>
<dbReference type="AlphaFoldDB" id="A0AAW1PEI1"/>
<proteinExistence type="predicted"/>
<feature type="transmembrane region" description="Helical" evidence="1">
    <location>
        <begin position="24"/>
        <end position="48"/>
    </location>
</feature>
<evidence type="ECO:0000313" key="2">
    <source>
        <dbReference type="EMBL" id="KAK9808200.1"/>
    </source>
</evidence>
<keyword evidence="1" id="KW-0472">Membrane</keyword>
<keyword evidence="1" id="KW-0812">Transmembrane</keyword>
<evidence type="ECO:0000256" key="1">
    <source>
        <dbReference type="SAM" id="Phobius"/>
    </source>
</evidence>
<evidence type="ECO:0000313" key="3">
    <source>
        <dbReference type="Proteomes" id="UP001465755"/>
    </source>
</evidence>
<accession>A0AAW1PEI1</accession>
<keyword evidence="1" id="KW-1133">Transmembrane helix</keyword>
<dbReference type="EMBL" id="JALJOQ010000026">
    <property type="protein sequence ID" value="KAK9808200.1"/>
    <property type="molecule type" value="Genomic_DNA"/>
</dbReference>
<dbReference type="Proteomes" id="UP001465755">
    <property type="component" value="Unassembled WGS sequence"/>
</dbReference>
<sequence length="111" mass="11787">MSSPAPSGALALSDTSQLFSSSGAAIAAAITGAAVVVAFAGFLSCFLYRASQRHQQALPGMCQLFLKCSVAIDVKATSQQDTAARVQSMSTFMWKLTQRWRKYSTLTNGQS</sequence>
<reference evidence="2 3" key="1">
    <citation type="journal article" date="2024" name="Nat. Commun.">
        <title>Phylogenomics reveals the evolutionary origins of lichenization in chlorophyte algae.</title>
        <authorList>
            <person name="Puginier C."/>
            <person name="Libourel C."/>
            <person name="Otte J."/>
            <person name="Skaloud P."/>
            <person name="Haon M."/>
            <person name="Grisel S."/>
            <person name="Petersen M."/>
            <person name="Berrin J.G."/>
            <person name="Delaux P.M."/>
            <person name="Dal Grande F."/>
            <person name="Keller J."/>
        </authorList>
    </citation>
    <scope>NUCLEOTIDE SEQUENCE [LARGE SCALE GENOMIC DNA]</scope>
    <source>
        <strain evidence="2 3">SAG 2036</strain>
    </source>
</reference>
<keyword evidence="3" id="KW-1185">Reference proteome</keyword>
<protein>
    <submittedName>
        <fullName evidence="2">Uncharacterized protein</fullName>
    </submittedName>
</protein>
<organism evidence="2 3">
    <name type="scientific">Symbiochloris irregularis</name>
    <dbReference type="NCBI Taxonomy" id="706552"/>
    <lineage>
        <taxon>Eukaryota</taxon>
        <taxon>Viridiplantae</taxon>
        <taxon>Chlorophyta</taxon>
        <taxon>core chlorophytes</taxon>
        <taxon>Trebouxiophyceae</taxon>
        <taxon>Trebouxiales</taxon>
        <taxon>Trebouxiaceae</taxon>
        <taxon>Symbiochloris</taxon>
    </lineage>
</organism>